<gene>
    <name evidence="1" type="ORF">GIB67_014734</name>
</gene>
<sequence>MVVVEIAKTDIVFFNQEEVVGEAYQASADQTTAIFVEEQTLEVKKTEDIASQEQTIEVARTEVVISHQKKDVGEASQTKESKEELVLMESEVDVTLKKWHALTRDEINERAVKMACEMNRLHAHLDGLSPEAKKDNSSTYMRICEEIDCLNTLHTLYPNQWLDNEVIDLYIQVLIQYFDTQHRARPDNEKILLADIFACQYIGRDFNIRTRNMSSP</sequence>
<dbReference type="EMBL" id="JACGCM010000554">
    <property type="protein sequence ID" value="KAF6170917.1"/>
    <property type="molecule type" value="Genomic_DNA"/>
</dbReference>
<evidence type="ECO:0000313" key="1">
    <source>
        <dbReference type="EMBL" id="KAF6170917.1"/>
    </source>
</evidence>
<protein>
    <submittedName>
        <fullName evidence="1">Uncharacterized protein</fullName>
    </submittedName>
</protein>
<proteinExistence type="predicted"/>
<keyword evidence="2" id="KW-1185">Reference proteome</keyword>
<comment type="caution">
    <text evidence="1">The sequence shown here is derived from an EMBL/GenBank/DDBJ whole genome shotgun (WGS) entry which is preliminary data.</text>
</comment>
<dbReference type="Proteomes" id="UP000541444">
    <property type="component" value="Unassembled WGS sequence"/>
</dbReference>
<reference evidence="1 2" key="1">
    <citation type="journal article" date="2020" name="IScience">
        <title>Genome Sequencing of the Endangered Kingdonia uniflora (Circaeasteraceae, Ranunculales) Reveals Potential Mechanisms of Evolutionary Specialization.</title>
        <authorList>
            <person name="Sun Y."/>
            <person name="Deng T."/>
            <person name="Zhang A."/>
            <person name="Moore M.J."/>
            <person name="Landis J.B."/>
            <person name="Lin N."/>
            <person name="Zhang H."/>
            <person name="Zhang X."/>
            <person name="Huang J."/>
            <person name="Zhang X."/>
            <person name="Sun H."/>
            <person name="Wang H."/>
        </authorList>
    </citation>
    <scope>NUCLEOTIDE SEQUENCE [LARGE SCALE GENOMIC DNA]</scope>
    <source>
        <strain evidence="1">TB1705</strain>
        <tissue evidence="1">Leaf</tissue>
    </source>
</reference>
<evidence type="ECO:0000313" key="2">
    <source>
        <dbReference type="Proteomes" id="UP000541444"/>
    </source>
</evidence>
<organism evidence="1 2">
    <name type="scientific">Kingdonia uniflora</name>
    <dbReference type="NCBI Taxonomy" id="39325"/>
    <lineage>
        <taxon>Eukaryota</taxon>
        <taxon>Viridiplantae</taxon>
        <taxon>Streptophyta</taxon>
        <taxon>Embryophyta</taxon>
        <taxon>Tracheophyta</taxon>
        <taxon>Spermatophyta</taxon>
        <taxon>Magnoliopsida</taxon>
        <taxon>Ranunculales</taxon>
        <taxon>Circaeasteraceae</taxon>
        <taxon>Kingdonia</taxon>
    </lineage>
</organism>
<accession>A0A7J7NUN6</accession>
<name>A0A7J7NUN6_9MAGN</name>
<dbReference type="Gene3D" id="1.10.418.20">
    <property type="match status" value="1"/>
</dbReference>
<dbReference type="AlphaFoldDB" id="A0A7J7NUN6"/>